<dbReference type="EMBL" id="JACGXS010000009">
    <property type="protein sequence ID" value="MBA8683117.1"/>
    <property type="molecule type" value="Genomic_DNA"/>
</dbReference>
<evidence type="ECO:0000313" key="1">
    <source>
        <dbReference type="EMBL" id="MBA8683117.1"/>
    </source>
</evidence>
<protein>
    <submittedName>
        <fullName evidence="1">Uncharacterized protein</fullName>
    </submittedName>
</protein>
<keyword evidence="2" id="KW-1185">Reference proteome</keyword>
<accession>A0A7W3FP66</accession>
<evidence type="ECO:0000313" key="2">
    <source>
        <dbReference type="Proteomes" id="UP000547058"/>
    </source>
</evidence>
<organism evidence="1 2">
    <name type="scientific">Stenotrophomonas tumulicola</name>
    <dbReference type="NCBI Taxonomy" id="1685415"/>
    <lineage>
        <taxon>Bacteria</taxon>
        <taxon>Pseudomonadati</taxon>
        <taxon>Pseudomonadota</taxon>
        <taxon>Gammaproteobacteria</taxon>
        <taxon>Lysobacterales</taxon>
        <taxon>Lysobacteraceae</taxon>
        <taxon>Stenotrophomonas</taxon>
    </lineage>
</organism>
<dbReference type="Proteomes" id="UP000547058">
    <property type="component" value="Unassembled WGS sequence"/>
</dbReference>
<sequence>MSQYPLSSARLRALLGDAFHDVPPYFIEKLERRLEQYDEDNPAAARLSKLSMEASESIESESSGTWTRSADKSLACTEESVFVSVRTLQGLDAILEVLHAAHIGRRDRDTDAMLSDHLLEGLIVAGRALARPSHDVRGEA</sequence>
<comment type="caution">
    <text evidence="1">The sequence shown here is derived from an EMBL/GenBank/DDBJ whole genome shotgun (WGS) entry which is preliminary data.</text>
</comment>
<gene>
    <name evidence="1" type="ORF">H4O11_15060</name>
</gene>
<dbReference type="RefSeq" id="WP_182340268.1">
    <property type="nucleotide sequence ID" value="NZ_JACGXS010000009.1"/>
</dbReference>
<reference evidence="1 2" key="1">
    <citation type="submission" date="2020-08" db="EMBL/GenBank/DDBJ databases">
        <title>Stenotrophomonas tumulicola JCM 30961.</title>
        <authorList>
            <person name="Deng Y."/>
        </authorList>
    </citation>
    <scope>NUCLEOTIDE SEQUENCE [LARGE SCALE GENOMIC DNA]</scope>
    <source>
        <strain evidence="1 2">JCM 30961</strain>
    </source>
</reference>
<name>A0A7W3FP66_9GAMM</name>
<proteinExistence type="predicted"/>
<dbReference type="AlphaFoldDB" id="A0A7W3FP66"/>